<proteinExistence type="predicted"/>
<evidence type="ECO:0008006" key="5">
    <source>
        <dbReference type="Google" id="ProtNLM"/>
    </source>
</evidence>
<dbReference type="RefSeq" id="WP_207825372.1">
    <property type="nucleotide sequence ID" value="NZ_CP062006.1"/>
</dbReference>
<feature type="compositionally biased region" description="Low complexity" evidence="1">
    <location>
        <begin position="57"/>
        <end position="68"/>
    </location>
</feature>
<sequence length="330" mass="32959">MSDAENQSKPFARGQVQWGRPSPTVFRTGPLPRGAGLTPPPLQPETPAVQAPKTEAPKAGPRPAAAVGGVFGGSLVPQRRSRQPNITSGLLTAPMPGRQPQPPLQAAPAVPADMTPRPLPKVPLAAVTPQPVAPSVARSAMPAPEPEAPRIQTARAQEAQVSAPVAVRAAKRSGVNRMPLYVAAAAVVVIGAPVVTWLITRSNSAPAPAARSLAPESLTVAAPLAVPATAPADLAPVETATAAAVGEATTTRAPPARVAPPRAVPAAASAATAAANAAPPAVVASVEPPPVVVIAPAPEPVEPSAPAPTAARPSQSDPDAPVVTKPQSLD</sequence>
<feature type="region of interest" description="Disordered" evidence="1">
    <location>
        <begin position="294"/>
        <end position="330"/>
    </location>
</feature>
<dbReference type="EMBL" id="CP062006">
    <property type="protein sequence ID" value="QTC88281.1"/>
    <property type="molecule type" value="Genomic_DNA"/>
</dbReference>
<keyword evidence="2" id="KW-0472">Membrane</keyword>
<name>A0ABX7SMC5_9CAUL</name>
<gene>
    <name evidence="3" type="ORF">IFE19_02415</name>
</gene>
<evidence type="ECO:0000256" key="1">
    <source>
        <dbReference type="SAM" id="MobiDB-lite"/>
    </source>
</evidence>
<evidence type="ECO:0000256" key="2">
    <source>
        <dbReference type="SAM" id="Phobius"/>
    </source>
</evidence>
<feature type="compositionally biased region" description="Pro residues" evidence="1">
    <location>
        <begin position="294"/>
        <end position="306"/>
    </location>
</feature>
<accession>A0ABX7SMC5</accession>
<protein>
    <recommendedName>
        <fullName evidence="5">Meckel syndrome type 1 protein</fullName>
    </recommendedName>
</protein>
<organism evidence="3 4">
    <name type="scientific">Brevundimonas pondensis</name>
    <dbReference type="NCBI Taxonomy" id="2774189"/>
    <lineage>
        <taxon>Bacteria</taxon>
        <taxon>Pseudomonadati</taxon>
        <taxon>Pseudomonadota</taxon>
        <taxon>Alphaproteobacteria</taxon>
        <taxon>Caulobacterales</taxon>
        <taxon>Caulobacteraceae</taxon>
        <taxon>Brevundimonas</taxon>
    </lineage>
</organism>
<keyword evidence="2" id="KW-1133">Transmembrane helix</keyword>
<evidence type="ECO:0000313" key="4">
    <source>
        <dbReference type="Proteomes" id="UP000663942"/>
    </source>
</evidence>
<evidence type="ECO:0000313" key="3">
    <source>
        <dbReference type="EMBL" id="QTC88281.1"/>
    </source>
</evidence>
<keyword evidence="2" id="KW-0812">Transmembrane</keyword>
<dbReference type="Proteomes" id="UP000663942">
    <property type="component" value="Chromosome"/>
</dbReference>
<keyword evidence="4" id="KW-1185">Reference proteome</keyword>
<reference evidence="3 4" key="1">
    <citation type="submission" date="2020-09" db="EMBL/GenBank/DDBJ databases">
        <title>Brevundimonas sp. LVF1 isolated from an oligotrophic pond in Goettingen, Germany.</title>
        <authorList>
            <person name="Friedrich I."/>
            <person name="Klassen A."/>
            <person name="Neubauer H."/>
            <person name="Schneider D."/>
            <person name="Hertel R."/>
            <person name="Daniel R."/>
        </authorList>
    </citation>
    <scope>NUCLEOTIDE SEQUENCE [LARGE SCALE GENOMIC DNA]</scope>
    <source>
        <strain evidence="3 4">LVF1</strain>
    </source>
</reference>
<feature type="compositionally biased region" description="Low complexity" evidence="1">
    <location>
        <begin position="307"/>
        <end position="316"/>
    </location>
</feature>
<feature type="region of interest" description="Disordered" evidence="1">
    <location>
        <begin position="1"/>
        <end position="145"/>
    </location>
</feature>
<feature type="transmembrane region" description="Helical" evidence="2">
    <location>
        <begin position="178"/>
        <end position="199"/>
    </location>
</feature>